<protein>
    <recommendedName>
        <fullName evidence="4">VWFA domain-containing protein</fullName>
    </recommendedName>
</protein>
<sequence>MASCTITLPGGTAPSLVKFRIPFHSDKQNEDCLSRVILVIDRSGSMSGGPWKQVQSAVQAIYEMNQKLTRDASFEPIVITYNDTASITDLASIAKTAACGSTDFVKAFQQIQTTMKQINVKKRIVIIFMTDGCDSCNRPNAIIDAQTKLRMFLKNSGLNCVVHVIGYSKDHDLNMMNTLKTLGTTEGVYRYAEDSMRLDEKFRELFEFADLTVEFKIKLPNIKESIKITGEIIDSDYIEGECWLSLNKNIKDPIEISIGRNHYNVIPTFIEPNTIFLIKSLSKRTNDVTTQKELDEIQNELQQVKMFGRSIGATKADRQLAIDLRSELQTRLDALHSIMGDIARGTLNQTAALAKMNDLRYADKFSKSSRQRRMDQRAVRNQANLQLIDKKLNELKFNEDTAFTNVDLMTFTCCLTLNTCRDMMIDSLDDIMGVGLVVERQEHVVDAPTLISVKHVSVTILSRSACDDAIKMKLNIGDAAQLHGGFISSKTTAPVTSTNLNQQKLNNNQSEFTRGVAAEPINTFLPLYICDAHFERVQIMLEPILGYIFTLDIAGYKNDQLLGLYSILGQMMNACSRNSSEREEIILYEFTRLCHGLLPRTLEYLGQENDILKKFLTNPTGRSKAHIQNLMTLFGYIHALDIKTIDETLRYAIVEELYRRHFSYVYHNTSENIINEHLQSLLYDKDDDNNNNNNNNNDTNNELNINDLSFVKTKNDKTNDGHFGKYARAILKKNEKNPKIPIENIDIEYEIPEREISLMNNKIRSKMIELLSSFSIKPFQNVLDRLGIRMMDISNEHECLILRSMLVQCLRFYSNESINSAILNKTFFNVQTDSEQILRVAHEEFNANRQNLTANKIEQIRIFELARRTVLTNDIGVYLGRMMAYAPTRGGKIFDTILSLLLDRTQKQVPLLAEKISIIFTGRYKEHRDAEKEFDVLSNGIAWFPDRSIINRVKEALGEDQWDDLDRLMSGRTCGHVYRLSDIPNRHGYCNSHPNPLLVVQWSP</sequence>
<accession>A0A815PQY1</accession>
<evidence type="ECO:0000313" key="3">
    <source>
        <dbReference type="Proteomes" id="UP000663870"/>
    </source>
</evidence>
<dbReference type="EMBL" id="CAJNOL010002030">
    <property type="protein sequence ID" value="CAF1452220.1"/>
    <property type="molecule type" value="Genomic_DNA"/>
</dbReference>
<reference evidence="2" key="1">
    <citation type="submission" date="2021-02" db="EMBL/GenBank/DDBJ databases">
        <authorList>
            <person name="Nowell W R."/>
        </authorList>
    </citation>
    <scope>NUCLEOTIDE SEQUENCE</scope>
</reference>
<dbReference type="AlphaFoldDB" id="A0A815PQY1"/>
<evidence type="ECO:0000313" key="1">
    <source>
        <dbReference type="EMBL" id="CAF1187517.1"/>
    </source>
</evidence>
<dbReference type="Proteomes" id="UP000663854">
    <property type="component" value="Unassembled WGS sequence"/>
</dbReference>
<dbReference type="InterPro" id="IPR036465">
    <property type="entry name" value="vWFA_dom_sf"/>
</dbReference>
<gene>
    <name evidence="2" type="ORF">JXQ802_LOCUS37659</name>
    <name evidence="1" type="ORF">PYM288_LOCUS24156</name>
</gene>
<evidence type="ECO:0008006" key="4">
    <source>
        <dbReference type="Google" id="ProtNLM"/>
    </source>
</evidence>
<name>A0A815PQY1_9BILA</name>
<dbReference type="Gene3D" id="3.40.50.410">
    <property type="entry name" value="von Willebrand factor, type A domain"/>
    <property type="match status" value="1"/>
</dbReference>
<keyword evidence="3" id="KW-1185">Reference proteome</keyword>
<dbReference type="SUPFAM" id="SSF53300">
    <property type="entry name" value="vWA-like"/>
    <property type="match status" value="1"/>
</dbReference>
<comment type="caution">
    <text evidence="2">The sequence shown here is derived from an EMBL/GenBank/DDBJ whole genome shotgun (WGS) entry which is preliminary data.</text>
</comment>
<evidence type="ECO:0000313" key="2">
    <source>
        <dbReference type="EMBL" id="CAF1452220.1"/>
    </source>
</evidence>
<organism evidence="2 3">
    <name type="scientific">Rotaria sordida</name>
    <dbReference type="NCBI Taxonomy" id="392033"/>
    <lineage>
        <taxon>Eukaryota</taxon>
        <taxon>Metazoa</taxon>
        <taxon>Spiralia</taxon>
        <taxon>Gnathifera</taxon>
        <taxon>Rotifera</taxon>
        <taxon>Eurotatoria</taxon>
        <taxon>Bdelloidea</taxon>
        <taxon>Philodinida</taxon>
        <taxon>Philodinidae</taxon>
        <taxon>Rotaria</taxon>
    </lineage>
</organism>
<dbReference type="EMBL" id="CAJNOH010001190">
    <property type="protein sequence ID" value="CAF1187517.1"/>
    <property type="molecule type" value="Genomic_DNA"/>
</dbReference>
<dbReference type="CDD" id="cd00198">
    <property type="entry name" value="vWFA"/>
    <property type="match status" value="1"/>
</dbReference>
<proteinExistence type="predicted"/>
<dbReference type="Proteomes" id="UP000663870">
    <property type="component" value="Unassembled WGS sequence"/>
</dbReference>